<dbReference type="InterPro" id="IPR011990">
    <property type="entry name" value="TPR-like_helical_dom_sf"/>
</dbReference>
<dbReference type="PROSITE" id="PS51257">
    <property type="entry name" value="PROKAR_LIPOPROTEIN"/>
    <property type="match status" value="1"/>
</dbReference>
<evidence type="ECO:0000313" key="2">
    <source>
        <dbReference type="EMBL" id="QDL92580.1"/>
    </source>
</evidence>
<dbReference type="EMBL" id="CP040818">
    <property type="protein sequence ID" value="QDL92580.1"/>
    <property type="molecule type" value="Genomic_DNA"/>
</dbReference>
<evidence type="ECO:0000313" key="3">
    <source>
        <dbReference type="Proteomes" id="UP000305888"/>
    </source>
</evidence>
<dbReference type="OrthoDB" id="7823193at2"/>
<dbReference type="Gene3D" id="1.25.40.10">
    <property type="entry name" value="Tetratricopeptide repeat domain"/>
    <property type="match status" value="1"/>
</dbReference>
<dbReference type="Proteomes" id="UP000305888">
    <property type="component" value="Chromosome"/>
</dbReference>
<dbReference type="InterPro" id="IPR021323">
    <property type="entry name" value="DUF2927"/>
</dbReference>
<keyword evidence="1" id="KW-0732">Signal</keyword>
<keyword evidence="3" id="KW-1185">Reference proteome</keyword>
<dbReference type="SUPFAM" id="SSF48452">
    <property type="entry name" value="TPR-like"/>
    <property type="match status" value="1"/>
</dbReference>
<dbReference type="KEGG" id="ppru:FDP22_12770"/>
<dbReference type="RefSeq" id="WP_138574168.1">
    <property type="nucleotide sequence ID" value="NZ_CP040818.1"/>
</dbReference>
<feature type="signal peptide" evidence="1">
    <location>
        <begin position="1"/>
        <end position="22"/>
    </location>
</feature>
<accession>A0A5B8FYV2</accession>
<name>A0A5B8FYV2_9RHOB</name>
<gene>
    <name evidence="2" type="ORF">FDP22_12770</name>
</gene>
<dbReference type="Pfam" id="PF11150">
    <property type="entry name" value="DUF2927"/>
    <property type="match status" value="1"/>
</dbReference>
<protein>
    <submittedName>
        <fullName evidence="2">DUF2927 domain-containing protein</fullName>
    </submittedName>
</protein>
<dbReference type="AlphaFoldDB" id="A0A5B8FYV2"/>
<sequence>MRLRPFLLVGIAALALAGCARSVPYAPLAAPALPGLGMALTPGPVEEANRDIADDLVDLVFHPENGPDLDSLLRFEEPVRVALVGDGLEQFGPDLDRLIARMRAEAELDIARTDTREAANIRVTLAPKRQMLEVFPGAQCFILPGLFTWSEFAIALRRNTLPRWEDLTSLTGATIFIPSTSTPNEIRECFEEEIAQAMGPANDLFRLPETVFNDDNVYATLTRFDLLILRVLYDPSLHSGMSREETRAAALKVLDTVNPDGRRLPRRHSMAPEPDWTILINSLFEGGMSRDMKRYTLRAALKLAVDFPQPDHRLAYTLDLLASLEYPDRPALADGLLQRALESLEEHFPEGDLRTATIRLYLAQTRLTLDHPDEALALVDAALPVFSAYAIPLNISHALHVRAGALTALGRSDEAVTNAIDSVRWARYAQGADYSNLDALQQRLENMRPPGPPG</sequence>
<evidence type="ECO:0000256" key="1">
    <source>
        <dbReference type="SAM" id="SignalP"/>
    </source>
</evidence>
<reference evidence="2 3" key="1">
    <citation type="submission" date="2019-06" db="EMBL/GenBank/DDBJ databases">
        <title>Genome sequence of Rhodobacteraceae bacterium D4M1.</title>
        <authorList>
            <person name="Cao J."/>
        </authorList>
    </citation>
    <scope>NUCLEOTIDE SEQUENCE [LARGE SCALE GENOMIC DNA]</scope>
    <source>
        <strain evidence="2 3">D4M1</strain>
    </source>
</reference>
<feature type="chain" id="PRO_5023139112" evidence="1">
    <location>
        <begin position="23"/>
        <end position="454"/>
    </location>
</feature>
<organism evidence="2 3">
    <name type="scientific">Paroceanicella profunda</name>
    <dbReference type="NCBI Taxonomy" id="2579971"/>
    <lineage>
        <taxon>Bacteria</taxon>
        <taxon>Pseudomonadati</taxon>
        <taxon>Pseudomonadota</taxon>
        <taxon>Alphaproteobacteria</taxon>
        <taxon>Rhodobacterales</taxon>
        <taxon>Paracoccaceae</taxon>
        <taxon>Paroceanicella</taxon>
    </lineage>
</organism>
<proteinExistence type="predicted"/>